<dbReference type="GO" id="GO:0070847">
    <property type="term" value="C:core mediator complex"/>
    <property type="evidence" value="ECO:0007669"/>
    <property type="project" value="TreeGrafter"/>
</dbReference>
<keyword evidence="3 6" id="KW-0805">Transcription regulation</keyword>
<evidence type="ECO:0000256" key="2">
    <source>
        <dbReference type="ARBA" id="ARBA00009994"/>
    </source>
</evidence>
<comment type="similarity">
    <text evidence="2 6">Belongs to the Mediator complex subunit 7 family.</text>
</comment>
<protein>
    <recommendedName>
        <fullName evidence="6">Mediator of RNA polymerase II transcription subunit 7</fullName>
    </recommendedName>
</protein>
<comment type="subunit">
    <text evidence="6">Component of the Mediator complex.</text>
</comment>
<dbReference type="AlphaFoldDB" id="A0A6G0TRY4"/>
<dbReference type="InterPro" id="IPR044888">
    <property type="entry name" value="Mediatior_Med7_sf"/>
</dbReference>
<evidence type="ECO:0000256" key="5">
    <source>
        <dbReference type="ARBA" id="ARBA00023242"/>
    </source>
</evidence>
<dbReference type="Proteomes" id="UP000475862">
    <property type="component" value="Unassembled WGS sequence"/>
</dbReference>
<evidence type="ECO:0000313" key="7">
    <source>
        <dbReference type="EMBL" id="KAE9537532.1"/>
    </source>
</evidence>
<proteinExistence type="inferred from homology"/>
<dbReference type="GO" id="GO:0003712">
    <property type="term" value="F:transcription coregulator activity"/>
    <property type="evidence" value="ECO:0007669"/>
    <property type="project" value="InterPro"/>
</dbReference>
<dbReference type="PANTHER" id="PTHR21428:SF11">
    <property type="entry name" value="MEDIATOR OF RNA POLYMERASE II TRANSCRIPTION SUBUNIT 7"/>
    <property type="match status" value="1"/>
</dbReference>
<keyword evidence="6" id="KW-0010">Activator</keyword>
<dbReference type="OrthoDB" id="10253553at2759"/>
<gene>
    <name evidence="7" type="ORF">AGLY_006555</name>
</gene>
<keyword evidence="8" id="KW-1185">Reference proteome</keyword>
<comment type="subcellular location">
    <subcellularLocation>
        <location evidence="1 6">Nucleus</location>
    </subcellularLocation>
</comment>
<dbReference type="InterPro" id="IPR009244">
    <property type="entry name" value="Mediatior_Med7"/>
</dbReference>
<evidence type="ECO:0000256" key="6">
    <source>
        <dbReference type="RuleBase" id="RU364060"/>
    </source>
</evidence>
<comment type="caution">
    <text evidence="7">The sequence shown here is derived from an EMBL/GenBank/DDBJ whole genome shotgun (WGS) entry which is preliminary data.</text>
</comment>
<evidence type="ECO:0000256" key="3">
    <source>
        <dbReference type="ARBA" id="ARBA00023015"/>
    </source>
</evidence>
<evidence type="ECO:0000313" key="8">
    <source>
        <dbReference type="Proteomes" id="UP000475862"/>
    </source>
</evidence>
<dbReference type="GO" id="GO:0016592">
    <property type="term" value="C:mediator complex"/>
    <property type="evidence" value="ECO:0007669"/>
    <property type="project" value="InterPro"/>
</dbReference>
<dbReference type="SUPFAM" id="SSF140718">
    <property type="entry name" value="Mediator hinge subcomplex-like"/>
    <property type="match status" value="1"/>
</dbReference>
<reference evidence="7 8" key="1">
    <citation type="submission" date="2019-08" db="EMBL/GenBank/DDBJ databases">
        <title>The genome of the soybean aphid Biotype 1, its phylome, world population structure and adaptation to the North American continent.</title>
        <authorList>
            <person name="Giordano R."/>
            <person name="Donthu R.K."/>
            <person name="Hernandez A.G."/>
            <person name="Wright C.L."/>
            <person name="Zimin A.V."/>
        </authorList>
    </citation>
    <scope>NUCLEOTIDE SEQUENCE [LARGE SCALE GENOMIC DNA]</scope>
    <source>
        <tissue evidence="7">Whole aphids</tissue>
    </source>
</reference>
<dbReference type="Pfam" id="PF05983">
    <property type="entry name" value="Med7"/>
    <property type="match status" value="1"/>
</dbReference>
<keyword evidence="4 6" id="KW-0804">Transcription</keyword>
<accession>A0A6G0TRY4</accession>
<dbReference type="InterPro" id="IPR037212">
    <property type="entry name" value="Med7/Med21-like"/>
</dbReference>
<name>A0A6G0TRY4_APHGL</name>
<dbReference type="PANTHER" id="PTHR21428">
    <property type="entry name" value="MEDIATOR OF RNA POLYMERASE II TRANSCRIPTION SUBUNIT 7"/>
    <property type="match status" value="1"/>
</dbReference>
<comment type="function">
    <text evidence="6">Component of the Mediator complex, a coactivator involved in the regulated transcription of nearly all RNA polymerase II-dependent genes. Mediator functions as a bridge to convey information from gene-specific regulatory proteins to the basal RNA polymerase II transcription machinery.</text>
</comment>
<sequence>MTELMVTRLPPAIVMANNQEAMQVCSLPLPPVQYFQNYSDENIRRGRASKPPPIIQETYTMFGNPYNAEDSIIRPLESQGFKRLYPQHFDRRRELRKLNHSLLVNFLDLLDLLIQCPDSPRRAEKVDDISLLFIHIHHLLNEFRPHQARETVRVMLDLQRRQRNETTIRLQKHIDKVSDILQQTLENLPDTELDSKLMVDTSKIDRLEQKNADEPRVDKCVPKDKLMCHLIDTMNTN</sequence>
<evidence type="ECO:0000256" key="1">
    <source>
        <dbReference type="ARBA" id="ARBA00004123"/>
    </source>
</evidence>
<keyword evidence="5 6" id="KW-0539">Nucleus</keyword>
<dbReference type="EMBL" id="VYZN01000018">
    <property type="protein sequence ID" value="KAE9537532.1"/>
    <property type="molecule type" value="Genomic_DNA"/>
</dbReference>
<dbReference type="Gene3D" id="6.10.140.200">
    <property type="match status" value="1"/>
</dbReference>
<dbReference type="GO" id="GO:0006357">
    <property type="term" value="P:regulation of transcription by RNA polymerase II"/>
    <property type="evidence" value="ECO:0007669"/>
    <property type="project" value="InterPro"/>
</dbReference>
<organism evidence="7 8">
    <name type="scientific">Aphis glycines</name>
    <name type="common">Soybean aphid</name>
    <dbReference type="NCBI Taxonomy" id="307491"/>
    <lineage>
        <taxon>Eukaryota</taxon>
        <taxon>Metazoa</taxon>
        <taxon>Ecdysozoa</taxon>
        <taxon>Arthropoda</taxon>
        <taxon>Hexapoda</taxon>
        <taxon>Insecta</taxon>
        <taxon>Pterygota</taxon>
        <taxon>Neoptera</taxon>
        <taxon>Paraneoptera</taxon>
        <taxon>Hemiptera</taxon>
        <taxon>Sternorrhyncha</taxon>
        <taxon>Aphidomorpha</taxon>
        <taxon>Aphidoidea</taxon>
        <taxon>Aphididae</taxon>
        <taxon>Aphidini</taxon>
        <taxon>Aphis</taxon>
        <taxon>Aphis</taxon>
    </lineage>
</organism>
<evidence type="ECO:0000256" key="4">
    <source>
        <dbReference type="ARBA" id="ARBA00023163"/>
    </source>
</evidence>